<dbReference type="GO" id="GO:0005819">
    <property type="term" value="C:spindle"/>
    <property type="evidence" value="ECO:0007669"/>
    <property type="project" value="TreeGrafter"/>
</dbReference>
<dbReference type="Proteomes" id="UP000332933">
    <property type="component" value="Unassembled WGS sequence"/>
</dbReference>
<evidence type="ECO:0000313" key="4">
    <source>
        <dbReference type="EMBL" id="KAF0699664.1"/>
    </source>
</evidence>
<evidence type="ECO:0000313" key="6">
    <source>
        <dbReference type="Proteomes" id="UP000332933"/>
    </source>
</evidence>
<dbReference type="GO" id="GO:0005524">
    <property type="term" value="F:ATP binding"/>
    <property type="evidence" value="ECO:0007669"/>
    <property type="project" value="UniProtKB-UniRule"/>
</dbReference>
<keyword evidence="1" id="KW-0505">Motor protein</keyword>
<reference evidence="4" key="2">
    <citation type="submission" date="2019-06" db="EMBL/GenBank/DDBJ databases">
        <title>Genomics analysis of Aphanomyces spp. identifies a new class of oomycete effector associated with host adaptation.</title>
        <authorList>
            <person name="Gaulin E."/>
        </authorList>
    </citation>
    <scope>NUCLEOTIDE SEQUENCE</scope>
    <source>
        <strain evidence="4">CBS 578.67</strain>
    </source>
</reference>
<reference evidence="5 6" key="1">
    <citation type="submission" date="2019-03" db="EMBL/GenBank/DDBJ databases">
        <authorList>
            <person name="Gaulin E."/>
            <person name="Dumas B."/>
        </authorList>
    </citation>
    <scope>NUCLEOTIDE SEQUENCE [LARGE SCALE GENOMIC DNA]</scope>
    <source>
        <strain evidence="5">CBS 568.67</strain>
    </source>
</reference>
<feature type="region of interest" description="Disordered" evidence="2">
    <location>
        <begin position="38"/>
        <end position="57"/>
    </location>
</feature>
<dbReference type="PANTHER" id="PTHR24115">
    <property type="entry name" value="KINESIN-RELATED"/>
    <property type="match status" value="1"/>
</dbReference>
<dbReference type="PRINTS" id="PR00380">
    <property type="entry name" value="KINESINHEAVY"/>
</dbReference>
<accession>A0A485KP07</accession>
<dbReference type="InterPro" id="IPR027640">
    <property type="entry name" value="Kinesin-like_fam"/>
</dbReference>
<dbReference type="SUPFAM" id="SSF47769">
    <property type="entry name" value="SAM/Pointed domain"/>
    <property type="match status" value="1"/>
</dbReference>
<dbReference type="SMART" id="SM00129">
    <property type="entry name" value="KISc"/>
    <property type="match status" value="1"/>
</dbReference>
<dbReference type="PROSITE" id="PS50067">
    <property type="entry name" value="KINESIN_MOTOR_2"/>
    <property type="match status" value="1"/>
</dbReference>
<evidence type="ECO:0000256" key="1">
    <source>
        <dbReference type="PROSITE-ProRule" id="PRU00283"/>
    </source>
</evidence>
<dbReference type="GO" id="GO:0005874">
    <property type="term" value="C:microtubule"/>
    <property type="evidence" value="ECO:0007669"/>
    <property type="project" value="TreeGrafter"/>
</dbReference>
<dbReference type="GO" id="GO:0008017">
    <property type="term" value="F:microtubule binding"/>
    <property type="evidence" value="ECO:0007669"/>
    <property type="project" value="InterPro"/>
</dbReference>
<name>A0A485KP07_9STRA</name>
<organism evidence="5 6">
    <name type="scientific">Aphanomyces stellatus</name>
    <dbReference type="NCBI Taxonomy" id="120398"/>
    <lineage>
        <taxon>Eukaryota</taxon>
        <taxon>Sar</taxon>
        <taxon>Stramenopiles</taxon>
        <taxon>Oomycota</taxon>
        <taxon>Saprolegniomycetes</taxon>
        <taxon>Saprolegniales</taxon>
        <taxon>Verrucalvaceae</taxon>
        <taxon>Aphanomyces</taxon>
    </lineage>
</organism>
<evidence type="ECO:0000256" key="2">
    <source>
        <dbReference type="SAM" id="MobiDB-lite"/>
    </source>
</evidence>
<dbReference type="GO" id="GO:0005871">
    <property type="term" value="C:kinesin complex"/>
    <property type="evidence" value="ECO:0007669"/>
    <property type="project" value="TreeGrafter"/>
</dbReference>
<comment type="similarity">
    <text evidence="1">Belongs to the TRAFAC class myosin-kinesin ATPase superfamily. Kinesin family.</text>
</comment>
<evidence type="ECO:0000259" key="3">
    <source>
        <dbReference type="PROSITE" id="PS50067"/>
    </source>
</evidence>
<keyword evidence="1" id="KW-0547">Nucleotide-binding</keyword>
<dbReference type="EMBL" id="CAADRA010005184">
    <property type="protein sequence ID" value="VFT86665.1"/>
    <property type="molecule type" value="Genomic_DNA"/>
</dbReference>
<sequence>MVPEKQWRDKGEMMDKRTARKVHGSDFRRVIDQLRRDLLGSGGGRSTNQDDEEELDGDRRGRHLVQVCVRKRPMLPHEAKKREFDVVTCVGGRSVVVHDCQMYADMKRKFIESHAHVFSKCFAEDATTGDVYDHVAQPLVAHALDGGKSVLMMYGQTGSGKTYTMSGLQEAMAHMLFAVPGMSATVSAVEIAGAKCCDLLRRRIKVIVCDDASGNSQLLNVSERTVASAPALLDTIHDALDQRATEATAVNAVSSRSHFLCRVQLASGGSLTLLDLAGSERNEDSFHHSAERRRETSEINASHLALKQCVLALGGHAGEKRTDDETSAAFVPYRASTLTRLLKDSLWAKGARAAIVATISPLATDTEHTLHTLEYASRMLAEAPGVRKQKVDVATAPDENKAKAIKDWTTSDVSEWWHGLKKGLYAKYAANAKAVDGKMLLRLGLPRVIQLCNNNAIDGDALFKLLQKEKARDDKADKERRARNLVQRKK</sequence>
<dbReference type="InterPro" id="IPR036961">
    <property type="entry name" value="Kinesin_motor_dom_sf"/>
</dbReference>
<dbReference type="EMBL" id="VJMH01005163">
    <property type="protein sequence ID" value="KAF0699664.1"/>
    <property type="molecule type" value="Genomic_DNA"/>
</dbReference>
<feature type="region of interest" description="Disordered" evidence="2">
    <location>
        <begin position="1"/>
        <end position="22"/>
    </location>
</feature>
<dbReference type="GO" id="GO:0003777">
    <property type="term" value="F:microtubule motor activity"/>
    <property type="evidence" value="ECO:0007669"/>
    <property type="project" value="InterPro"/>
</dbReference>
<gene>
    <name evidence="5" type="primary">Aste57867_9786</name>
    <name evidence="4" type="ORF">As57867_009747</name>
    <name evidence="5" type="ORF">ASTE57867_9786</name>
</gene>
<keyword evidence="1" id="KW-0067">ATP-binding</keyword>
<dbReference type="GO" id="GO:0007018">
    <property type="term" value="P:microtubule-based movement"/>
    <property type="evidence" value="ECO:0007669"/>
    <property type="project" value="InterPro"/>
</dbReference>
<proteinExistence type="inferred from homology"/>
<dbReference type="InterPro" id="IPR027417">
    <property type="entry name" value="P-loop_NTPase"/>
</dbReference>
<keyword evidence="6" id="KW-1185">Reference proteome</keyword>
<dbReference type="Gene3D" id="1.10.150.50">
    <property type="entry name" value="Transcription Factor, Ets-1"/>
    <property type="match status" value="1"/>
</dbReference>
<dbReference type="Pfam" id="PF00225">
    <property type="entry name" value="Kinesin"/>
    <property type="match status" value="1"/>
</dbReference>
<dbReference type="InterPro" id="IPR013761">
    <property type="entry name" value="SAM/pointed_sf"/>
</dbReference>
<evidence type="ECO:0000313" key="5">
    <source>
        <dbReference type="EMBL" id="VFT86665.1"/>
    </source>
</evidence>
<feature type="domain" description="Kinesin motor" evidence="3">
    <location>
        <begin position="64"/>
        <end position="382"/>
    </location>
</feature>
<dbReference type="InterPro" id="IPR001752">
    <property type="entry name" value="Kinesin_motor_dom"/>
</dbReference>
<feature type="binding site" evidence="1">
    <location>
        <begin position="155"/>
        <end position="162"/>
    </location>
    <ligand>
        <name>ATP</name>
        <dbReference type="ChEBI" id="CHEBI:30616"/>
    </ligand>
</feature>
<dbReference type="GO" id="GO:0016887">
    <property type="term" value="F:ATP hydrolysis activity"/>
    <property type="evidence" value="ECO:0007669"/>
    <property type="project" value="TreeGrafter"/>
</dbReference>
<dbReference type="OrthoDB" id="3176171at2759"/>
<dbReference type="Gene3D" id="3.40.850.10">
    <property type="entry name" value="Kinesin motor domain"/>
    <property type="match status" value="1"/>
</dbReference>
<dbReference type="AlphaFoldDB" id="A0A485KP07"/>
<protein>
    <submittedName>
        <fullName evidence="5">Aste57867_9786 protein</fullName>
    </submittedName>
</protein>
<dbReference type="SUPFAM" id="SSF52540">
    <property type="entry name" value="P-loop containing nucleoside triphosphate hydrolases"/>
    <property type="match status" value="1"/>
</dbReference>
<dbReference type="PANTHER" id="PTHR24115:SF0">
    <property type="entry name" value="FI21273P1-RELATED"/>
    <property type="match status" value="1"/>
</dbReference>